<name>A0A7W4LXQ3_BACVE</name>
<gene>
    <name evidence="1" type="ORF">BACVE_003050</name>
    <name evidence="2" type="ORF">BACVE_003104</name>
</gene>
<reference evidence="3" key="2">
    <citation type="submission" date="2020-10" db="EMBL/GenBank/DDBJ databases">
        <title>Complete genome sequence of Bacillus velezensis NST6.</title>
        <authorList>
            <person name="Choi J."/>
        </authorList>
    </citation>
    <scope>NUCLEOTIDE SEQUENCE [LARGE SCALE GENOMIC DNA]</scope>
    <source>
        <strain evidence="3">NST6</strain>
    </source>
</reference>
<sequence>MKTGGKHKTPLLQIELDDITSVPRVLYKGEEIKNKVRVDFSYLTGDEYGNKPIYIDIVTHREDGTVRRISHNQGAIGIDERRLSTGLTDEGTL</sequence>
<evidence type="ECO:0000313" key="2">
    <source>
        <dbReference type="EMBL" id="QOY28064.1"/>
    </source>
</evidence>
<dbReference type="AlphaFoldDB" id="A0A7W4LXQ3"/>
<organism evidence="2 3">
    <name type="scientific">Bacillus velezensis</name>
    <dbReference type="NCBI Taxonomy" id="492670"/>
    <lineage>
        <taxon>Bacteria</taxon>
        <taxon>Bacillati</taxon>
        <taxon>Bacillota</taxon>
        <taxon>Bacilli</taxon>
        <taxon>Bacillales</taxon>
        <taxon>Bacillaceae</taxon>
        <taxon>Bacillus</taxon>
        <taxon>Bacillus amyloliquefaciens group</taxon>
    </lineage>
</organism>
<dbReference type="RefSeq" id="WP_071181897.1">
    <property type="nucleotide sequence ID" value="NZ_CP017775.1"/>
</dbReference>
<dbReference type="Proteomes" id="UP000587477">
    <property type="component" value="Chromosome"/>
</dbReference>
<dbReference type="EMBL" id="CP063687">
    <property type="protein sequence ID" value="QOY28064.1"/>
    <property type="molecule type" value="Genomic_DNA"/>
</dbReference>
<accession>A0A7W4LXQ3</accession>
<evidence type="ECO:0000313" key="1">
    <source>
        <dbReference type="EMBL" id="QOY28010.1"/>
    </source>
</evidence>
<reference evidence="2" key="1">
    <citation type="journal article" date="2020" name="Genomics">
        <title>Complete genome sequence of Bacillus velezensis NST6 and comparison with the species belonging to operational group B. amyloliquefaciens.</title>
        <authorList>
            <person name="Choi J."/>
            <person name="Nam J."/>
            <person name="Seo M.H."/>
        </authorList>
    </citation>
    <scope>NUCLEOTIDE SEQUENCE</scope>
    <source>
        <strain evidence="2">NST6</strain>
    </source>
</reference>
<dbReference type="EMBL" id="CP063687">
    <property type="protein sequence ID" value="QOY28010.1"/>
    <property type="molecule type" value="Genomic_DNA"/>
</dbReference>
<evidence type="ECO:0000313" key="3">
    <source>
        <dbReference type="Proteomes" id="UP000587477"/>
    </source>
</evidence>
<proteinExistence type="predicted"/>
<protein>
    <submittedName>
        <fullName evidence="2">Uncharacterized protein</fullName>
    </submittedName>
</protein>